<proteinExistence type="predicted"/>
<dbReference type="EMBL" id="JABXJJ020000009">
    <property type="protein sequence ID" value="MDI5969417.1"/>
    <property type="molecule type" value="Genomic_DNA"/>
</dbReference>
<comment type="caution">
    <text evidence="3">The sequence shown here is derived from an EMBL/GenBank/DDBJ whole genome shotgun (WGS) entry which is preliminary data.</text>
</comment>
<gene>
    <name evidence="3" type="ORF">POF50_008680</name>
</gene>
<dbReference type="Pfam" id="PF12770">
    <property type="entry name" value="CHAT"/>
    <property type="match status" value="1"/>
</dbReference>
<accession>A0AA90K8G4</accession>
<name>A0AA90K8G4_9ACTN</name>
<dbReference type="AlphaFoldDB" id="A0AA90K8G4"/>
<evidence type="ECO:0000313" key="3">
    <source>
        <dbReference type="EMBL" id="MDI5969417.1"/>
    </source>
</evidence>
<dbReference type="InterPro" id="IPR024983">
    <property type="entry name" value="CHAT_dom"/>
</dbReference>
<evidence type="ECO:0000256" key="1">
    <source>
        <dbReference type="SAM" id="MobiDB-lite"/>
    </source>
</evidence>
<organism evidence="3">
    <name type="scientific">Streptantibioticus silvisoli</name>
    <dbReference type="NCBI Taxonomy" id="2705255"/>
    <lineage>
        <taxon>Bacteria</taxon>
        <taxon>Bacillati</taxon>
        <taxon>Actinomycetota</taxon>
        <taxon>Actinomycetes</taxon>
        <taxon>Kitasatosporales</taxon>
        <taxon>Streptomycetaceae</taxon>
        <taxon>Streptantibioticus</taxon>
    </lineage>
</organism>
<evidence type="ECO:0000259" key="2">
    <source>
        <dbReference type="Pfam" id="PF12770"/>
    </source>
</evidence>
<dbReference type="RefSeq" id="WP_271312225.1">
    <property type="nucleotide sequence ID" value="NZ_JABXJJ020000009.1"/>
</dbReference>
<reference evidence="3" key="1">
    <citation type="submission" date="2023-05" db="EMBL/GenBank/DDBJ databases">
        <title>Streptantibioticus silvisoli sp. nov., acidotolerant actinomycetes 1 from pine litter.</title>
        <authorList>
            <person name="Swiecimska M."/>
            <person name="Golinska P."/>
            <person name="Sangal V."/>
            <person name="Wachnowicz B."/>
            <person name="Goodfellow M."/>
        </authorList>
    </citation>
    <scope>NUCLEOTIDE SEQUENCE</scope>
    <source>
        <strain evidence="3">SL13</strain>
    </source>
</reference>
<sequence length="1242" mass="131361">MRSRLRLIDSTEDRGPALERRAVVEVRAPVKAMDGSDPDPEALLAVGRIHWYRARAKSSEGRDLAIAVRFLTPCFALGMQGVPDDAAPHLAPRMDPFVQVLAQRAIGSGAPDDIASLVDLCERTLRATPADQPERWIVVMNLGSALSLRFAATGDGADCLAGVDAYRAALAGAAAGHPGLSELLRMLGQQLLLKFDITRDTADLVAAVEAADRSVDESPLHHPLRPQQCSVRGVARFLLAKHLGDRTGMDGGIDLVRDALRQVHPTSPLRAGIRTQLAAVLLGRCEVAADPASLAEAFDQLGFALLEAPAEPTTLVNLARAAVIRYGLDGDRAALRVATARLEENAARSLSPARRARTLATAGLRLAQRGDEVLRDAAIGLFESAEGSALPGSWEQYEIQGLLGGALMGRWLDAGDSADLVAALTTLRGEQWCPPDGGAADEEDPVDVAALLTVSGAGAALPGVVLEEVGRSVHHSLAAGRIAERTGSAEGLDEAIDHLDTLLSLLPAGPPARATILSNRGNQLAARFGSSGDPADLDAAVASLTESLGTAPPGDFGRPARLRNLGCALLDRFWAAGDPADVRTAVGSFEQALTLLPAHHSQRGATQYDLAVALVTRAGHEHLGDGLRAGPGDESPGPFPAQSPEWREAVVDHPDSDRALTLWTAVMASQDLTPQLRIRAGFNASQLTRDTDPALAADTLELTVALLSDVVPRSLHRADQLYRLLGIGDGAVGLASQAAALALAVPGTGDRERTLRALRLLETGRGVLLHQTLHTRGDLTDLRRRNAALAERFALVRERLDDTRMAFDEPPDEPPSGSPDAADLDRLLPRLPDRRALAAELASLVAAIRAEDGHASFAVLPGIDDLLATAAAGPVVVINVGQQRSDALLITAGGVSSVRLTALTAQETARRVLDFQTALRAAADPEADRKAAQGQLRHTLAWLWDVLAEPVLTALGLPDGPPDESGAWPRVWWVPGSLLANLPLHAAGHHDDPADAPVRRTVLDRVVSSYAPTLTSLRHVRLRTGRPTDGLRSLIVSMPTTPGLPDEGRLGHAAAEAAVLRATLPRPVLLAASVPGVPADGPPTRAALLARLRESEIAHVACHAVNDPWDPAGCRLLLHDHREAPLTVADLEPVLLDQARLAYLSACETAAAGPTSAWTDESVNLVSAFQLAGFPHVVGTLWPVRDDIAVRIARTFYAGLGPDGRSLDPDRAALALHHAVRAVRARYPRTPWLWAGYLHVGA</sequence>
<feature type="region of interest" description="Disordered" evidence="1">
    <location>
        <begin position="804"/>
        <end position="825"/>
    </location>
</feature>
<feature type="domain" description="CHAT" evidence="2">
    <location>
        <begin position="939"/>
        <end position="1242"/>
    </location>
</feature>
<protein>
    <submittedName>
        <fullName evidence="3">CHAT domain-containing protein</fullName>
    </submittedName>
</protein>